<protein>
    <submittedName>
        <fullName evidence="6">TetR/AcrR family transcriptional regulator</fullName>
    </submittedName>
</protein>
<dbReference type="InterPro" id="IPR004111">
    <property type="entry name" value="Repressor_TetR_C"/>
</dbReference>
<dbReference type="InterPro" id="IPR050109">
    <property type="entry name" value="HTH-type_TetR-like_transc_reg"/>
</dbReference>
<dbReference type="Pfam" id="PF02909">
    <property type="entry name" value="TetR_C_1"/>
    <property type="match status" value="1"/>
</dbReference>
<dbReference type="EMBL" id="BAAAHB010000188">
    <property type="protein sequence ID" value="GAA0498326.1"/>
    <property type="molecule type" value="Genomic_DNA"/>
</dbReference>
<dbReference type="InterPro" id="IPR001647">
    <property type="entry name" value="HTH_TetR"/>
</dbReference>
<feature type="domain" description="HTH tetR-type" evidence="5">
    <location>
        <begin position="34"/>
        <end position="94"/>
    </location>
</feature>
<evidence type="ECO:0000313" key="7">
    <source>
        <dbReference type="Proteomes" id="UP001499895"/>
    </source>
</evidence>
<keyword evidence="1" id="KW-0805">Transcription regulation</keyword>
<organism evidence="6 7">
    <name type="scientific">Streptomyces stramineus</name>
    <dbReference type="NCBI Taxonomy" id="173861"/>
    <lineage>
        <taxon>Bacteria</taxon>
        <taxon>Bacillati</taxon>
        <taxon>Actinomycetota</taxon>
        <taxon>Actinomycetes</taxon>
        <taxon>Kitasatosporales</taxon>
        <taxon>Streptomycetaceae</taxon>
        <taxon>Streptomyces</taxon>
    </lineage>
</organism>
<feature type="DNA-binding region" description="H-T-H motif" evidence="4">
    <location>
        <begin position="57"/>
        <end position="76"/>
    </location>
</feature>
<dbReference type="PANTHER" id="PTHR30055:SF151">
    <property type="entry name" value="TRANSCRIPTIONAL REGULATORY PROTEIN"/>
    <property type="match status" value="1"/>
</dbReference>
<evidence type="ECO:0000259" key="5">
    <source>
        <dbReference type="PROSITE" id="PS50977"/>
    </source>
</evidence>
<evidence type="ECO:0000256" key="4">
    <source>
        <dbReference type="PROSITE-ProRule" id="PRU00335"/>
    </source>
</evidence>
<dbReference type="InterPro" id="IPR036271">
    <property type="entry name" value="Tet_transcr_reg_TetR-rel_C_sf"/>
</dbReference>
<evidence type="ECO:0000256" key="3">
    <source>
        <dbReference type="ARBA" id="ARBA00023163"/>
    </source>
</evidence>
<dbReference type="Proteomes" id="UP001499895">
    <property type="component" value="Unassembled WGS sequence"/>
</dbReference>
<dbReference type="PROSITE" id="PS50977">
    <property type="entry name" value="HTH_TETR_2"/>
    <property type="match status" value="1"/>
</dbReference>
<sequence>MASGDRAGDVRASVWLAGKTAPRRRTGAAGDGAALDLPRILATTVRLLDAEGLAKFSMRRLATELGVTAMSVYWYVDNKDDLLELALDEANADMAVPDVSDESVDWREHLRRLALEYRKSLVVHPWVAQLVGRYLNIGPHSMAFADATLSVMRRSGLPQEDVTGALSALFQFVYGFSTIEALHQEHCRAAGVSMDEYYQQVARALAAREEFTASYQESAEVLQAQQDVSVSERREREFAFALETVIAGIEAMRDRKPGDRDR</sequence>
<proteinExistence type="predicted"/>
<evidence type="ECO:0000256" key="1">
    <source>
        <dbReference type="ARBA" id="ARBA00023015"/>
    </source>
</evidence>
<name>A0ABN1BJW1_9ACTN</name>
<dbReference type="Gene3D" id="1.10.10.60">
    <property type="entry name" value="Homeodomain-like"/>
    <property type="match status" value="1"/>
</dbReference>
<dbReference type="Pfam" id="PF00440">
    <property type="entry name" value="TetR_N"/>
    <property type="match status" value="1"/>
</dbReference>
<keyword evidence="2 4" id="KW-0238">DNA-binding</keyword>
<reference evidence="6 7" key="1">
    <citation type="journal article" date="2019" name="Int. J. Syst. Evol. Microbiol.">
        <title>The Global Catalogue of Microorganisms (GCM) 10K type strain sequencing project: providing services to taxonomists for standard genome sequencing and annotation.</title>
        <authorList>
            <consortium name="The Broad Institute Genomics Platform"/>
            <consortium name="The Broad Institute Genome Sequencing Center for Infectious Disease"/>
            <person name="Wu L."/>
            <person name="Ma J."/>
        </authorList>
    </citation>
    <scope>NUCLEOTIDE SEQUENCE [LARGE SCALE GENOMIC DNA]</scope>
    <source>
        <strain evidence="6 7">JCM 10649</strain>
    </source>
</reference>
<gene>
    <name evidence="6" type="ORF">GCM10009544_66520</name>
</gene>
<dbReference type="SUPFAM" id="SSF48498">
    <property type="entry name" value="Tetracyclin repressor-like, C-terminal domain"/>
    <property type="match status" value="1"/>
</dbReference>
<dbReference type="SUPFAM" id="SSF46689">
    <property type="entry name" value="Homeodomain-like"/>
    <property type="match status" value="1"/>
</dbReference>
<accession>A0ABN1BJW1</accession>
<keyword evidence="7" id="KW-1185">Reference proteome</keyword>
<comment type="caution">
    <text evidence="6">The sequence shown here is derived from an EMBL/GenBank/DDBJ whole genome shotgun (WGS) entry which is preliminary data.</text>
</comment>
<dbReference type="RefSeq" id="WP_344098082.1">
    <property type="nucleotide sequence ID" value="NZ_BAAAHB010000188.1"/>
</dbReference>
<evidence type="ECO:0000313" key="6">
    <source>
        <dbReference type="EMBL" id="GAA0498326.1"/>
    </source>
</evidence>
<evidence type="ECO:0000256" key="2">
    <source>
        <dbReference type="ARBA" id="ARBA00023125"/>
    </source>
</evidence>
<dbReference type="InterPro" id="IPR009057">
    <property type="entry name" value="Homeodomain-like_sf"/>
</dbReference>
<keyword evidence="3" id="KW-0804">Transcription</keyword>
<dbReference type="PANTHER" id="PTHR30055">
    <property type="entry name" value="HTH-TYPE TRANSCRIPTIONAL REGULATOR RUTR"/>
    <property type="match status" value="1"/>
</dbReference>
<dbReference type="Gene3D" id="1.10.357.10">
    <property type="entry name" value="Tetracycline Repressor, domain 2"/>
    <property type="match status" value="1"/>
</dbReference>